<dbReference type="AlphaFoldDB" id="A0A4Q2S0H9"/>
<evidence type="ECO:0000313" key="1">
    <source>
        <dbReference type="EMBL" id="RYB95120.1"/>
    </source>
</evidence>
<dbReference type="EMBL" id="SDWT01000001">
    <property type="protein sequence ID" value="RYB95120.1"/>
    <property type="molecule type" value="Genomic_DNA"/>
</dbReference>
<dbReference type="Proteomes" id="UP000294071">
    <property type="component" value="Unassembled WGS sequence"/>
</dbReference>
<comment type="caution">
    <text evidence="1">The sequence shown here is derived from an EMBL/GenBank/DDBJ whole genome shotgun (WGS) entry which is preliminary data.</text>
</comment>
<organism evidence="1 2">
    <name type="scientific">Nocardioides oleivorans</name>
    <dbReference type="NCBI Taxonomy" id="273676"/>
    <lineage>
        <taxon>Bacteria</taxon>
        <taxon>Bacillati</taxon>
        <taxon>Actinomycetota</taxon>
        <taxon>Actinomycetes</taxon>
        <taxon>Propionibacteriales</taxon>
        <taxon>Nocardioidaceae</taxon>
        <taxon>Nocardioides</taxon>
    </lineage>
</organism>
<accession>A0A4Q2S0H9</accession>
<protein>
    <submittedName>
        <fullName evidence="1">Uncharacterized protein</fullName>
    </submittedName>
</protein>
<keyword evidence="2" id="KW-1185">Reference proteome</keyword>
<reference evidence="1 2" key="1">
    <citation type="submission" date="2019-01" db="EMBL/GenBank/DDBJ databases">
        <title>Novel species of Nocardioides.</title>
        <authorList>
            <person name="Liu Q."/>
            <person name="Xin Y.-H."/>
        </authorList>
    </citation>
    <scope>NUCLEOTIDE SEQUENCE [LARGE SCALE GENOMIC DNA]</scope>
    <source>
        <strain evidence="1 2">CGMCC 4.6882</strain>
    </source>
</reference>
<name>A0A4Q2S0H9_9ACTN</name>
<proteinExistence type="predicted"/>
<gene>
    <name evidence="1" type="ORF">EUA93_12660</name>
</gene>
<dbReference type="OrthoDB" id="9999607at2"/>
<evidence type="ECO:0000313" key="2">
    <source>
        <dbReference type="Proteomes" id="UP000294071"/>
    </source>
</evidence>
<sequence>MRQSIEFDTAEDEAGDVALALAYAYGYSSIEELVDAEVAALDEDGPAVTTAYPGGWTKPKMKRYIAALKPNAKVVLSVMAQHAPKVEVETVQNGSGLDGYIYAGSMSSFGFAAKNTHGVKDKPFTKVNKHYEIDESLAQLVLQVLDEE</sequence>
<dbReference type="RefSeq" id="WP_129400463.1">
    <property type="nucleotide sequence ID" value="NZ_SDWT01000001.1"/>
</dbReference>